<dbReference type="Proteomes" id="UP000430843">
    <property type="component" value="Unassembled WGS sequence"/>
</dbReference>
<protein>
    <submittedName>
        <fullName evidence="1">Uncharacterized protein</fullName>
    </submittedName>
</protein>
<organism evidence="1 2">
    <name type="scientific">Brucella tritici</name>
    <dbReference type="NCBI Taxonomy" id="94626"/>
    <lineage>
        <taxon>Bacteria</taxon>
        <taxon>Pseudomonadati</taxon>
        <taxon>Pseudomonadota</taxon>
        <taxon>Alphaproteobacteria</taxon>
        <taxon>Hyphomicrobiales</taxon>
        <taxon>Brucellaceae</taxon>
        <taxon>Brucella/Ochrobactrum group</taxon>
        <taxon>Brucella</taxon>
    </lineage>
</organism>
<comment type="caution">
    <text evidence="1">The sequence shown here is derived from an EMBL/GenBank/DDBJ whole genome shotgun (WGS) entry which is preliminary data.</text>
</comment>
<accession>A0A833CIL7</accession>
<reference evidence="1 2" key="1">
    <citation type="submission" date="2019-09" db="EMBL/GenBank/DDBJ databases">
        <title>Taxonomic organization of the family Brucellaceae based on a phylogenomic approach.</title>
        <authorList>
            <person name="Leclercq S."/>
            <person name="Cloeckaert A."/>
            <person name="Zygmunt M.S."/>
        </authorList>
    </citation>
    <scope>NUCLEOTIDE SEQUENCE [LARGE SCALE GENOMIC DNA]</scope>
    <source>
        <strain evidence="1 2">LMG 18957</strain>
    </source>
</reference>
<dbReference type="EMBL" id="WBWA01000051">
    <property type="protein sequence ID" value="KAB2661440.1"/>
    <property type="molecule type" value="Genomic_DNA"/>
</dbReference>
<dbReference type="RefSeq" id="WP_151679006.1">
    <property type="nucleotide sequence ID" value="NZ_WBWA01000051.1"/>
</dbReference>
<name>A0A833CIL7_9HYPH</name>
<evidence type="ECO:0000313" key="2">
    <source>
        <dbReference type="Proteomes" id="UP000430843"/>
    </source>
</evidence>
<proteinExistence type="predicted"/>
<sequence length="89" mass="10219">MRSAWRDYEMHEGEFHTISSLIKNGTHRLEIWGNSSEGWWPYLVRGDVGACIGPYFGRDTGDTMRDLKEAAARAYGIDIKDIKKGRNWA</sequence>
<evidence type="ECO:0000313" key="1">
    <source>
        <dbReference type="EMBL" id="KAB2661440.1"/>
    </source>
</evidence>
<gene>
    <name evidence="1" type="ORF">F9K91_24900</name>
</gene>
<dbReference type="AlphaFoldDB" id="A0A833CIL7"/>
<keyword evidence="2" id="KW-1185">Reference proteome</keyword>